<dbReference type="AlphaFoldDB" id="A0A8T0EZQ8"/>
<evidence type="ECO:0000256" key="4">
    <source>
        <dbReference type="SAM" id="Coils"/>
    </source>
</evidence>
<dbReference type="GO" id="GO:0008270">
    <property type="term" value="F:zinc ion binding"/>
    <property type="evidence" value="ECO:0007669"/>
    <property type="project" value="UniProtKB-KW"/>
</dbReference>
<dbReference type="PROSITE" id="PS50089">
    <property type="entry name" value="ZF_RING_2"/>
    <property type="match status" value="1"/>
</dbReference>
<dbReference type="SUPFAM" id="SSF57850">
    <property type="entry name" value="RING/U-box"/>
    <property type="match status" value="1"/>
</dbReference>
<dbReference type="PANTHER" id="PTHR46569:SF1">
    <property type="entry name" value="E3 UBIQUITIN-PROTEIN LIGASE RFWD3-RELATED"/>
    <property type="match status" value="1"/>
</dbReference>
<dbReference type="GO" id="GO:0016567">
    <property type="term" value="P:protein ubiquitination"/>
    <property type="evidence" value="ECO:0007669"/>
    <property type="project" value="TreeGrafter"/>
</dbReference>
<dbReference type="GO" id="GO:0031297">
    <property type="term" value="P:replication fork processing"/>
    <property type="evidence" value="ECO:0007669"/>
    <property type="project" value="TreeGrafter"/>
</dbReference>
<feature type="coiled-coil region" evidence="4">
    <location>
        <begin position="206"/>
        <end position="261"/>
    </location>
</feature>
<dbReference type="SMART" id="SM00184">
    <property type="entry name" value="RING"/>
    <property type="match status" value="1"/>
</dbReference>
<dbReference type="PANTHER" id="PTHR46569">
    <property type="entry name" value="E3 UBIQUITIN-PROTEIN LIGASE TRAIP"/>
    <property type="match status" value="1"/>
</dbReference>
<dbReference type="InterPro" id="IPR001841">
    <property type="entry name" value="Znf_RING"/>
</dbReference>
<keyword evidence="1 3" id="KW-0479">Metal-binding</keyword>
<feature type="domain" description="RING-type" evidence="5">
    <location>
        <begin position="5"/>
        <end position="46"/>
    </location>
</feature>
<evidence type="ECO:0000256" key="3">
    <source>
        <dbReference type="PROSITE-ProRule" id="PRU00175"/>
    </source>
</evidence>
<reference evidence="6" key="2">
    <citation type="submission" date="2020-06" db="EMBL/GenBank/DDBJ databases">
        <authorList>
            <person name="Sheffer M."/>
        </authorList>
    </citation>
    <scope>NUCLEOTIDE SEQUENCE</scope>
</reference>
<evidence type="ECO:0000256" key="1">
    <source>
        <dbReference type="ARBA" id="ARBA00022771"/>
    </source>
</evidence>
<proteinExistence type="predicted"/>
<dbReference type="Gene3D" id="3.30.40.10">
    <property type="entry name" value="Zinc/RING finger domain, C3HC4 (zinc finger)"/>
    <property type="match status" value="1"/>
</dbReference>
<dbReference type="OMA" id="MHARCAI"/>
<protein>
    <submittedName>
        <fullName evidence="6">E3 ubiquitin-protein ligase TRAIP like protein</fullName>
    </submittedName>
</protein>
<evidence type="ECO:0000313" key="6">
    <source>
        <dbReference type="EMBL" id="KAF8784287.1"/>
    </source>
</evidence>
<gene>
    <name evidence="6" type="ORF">HNY73_009987</name>
</gene>
<reference evidence="6" key="1">
    <citation type="journal article" date="2020" name="bioRxiv">
        <title>Chromosome-level reference genome of the European wasp spider Argiope bruennichi: a resource for studies on range expansion and evolutionary adaptation.</title>
        <authorList>
            <person name="Sheffer M.M."/>
            <person name="Hoppe A."/>
            <person name="Krehenwinkel H."/>
            <person name="Uhl G."/>
            <person name="Kuss A.W."/>
            <person name="Jensen L."/>
            <person name="Jensen C."/>
            <person name="Gillespie R.G."/>
            <person name="Hoff K.J."/>
            <person name="Prost S."/>
        </authorList>
    </citation>
    <scope>NUCLEOTIDE SEQUENCE</scope>
</reference>
<dbReference type="GO" id="GO:0005634">
    <property type="term" value="C:nucleus"/>
    <property type="evidence" value="ECO:0007669"/>
    <property type="project" value="TreeGrafter"/>
</dbReference>
<keyword evidence="1 3" id="KW-0863">Zinc-finger</keyword>
<dbReference type="InterPro" id="IPR013083">
    <property type="entry name" value="Znf_RING/FYVE/PHD"/>
</dbReference>
<name>A0A8T0EZQ8_ARGBR</name>
<feature type="coiled-coil region" evidence="4">
    <location>
        <begin position="110"/>
        <end position="161"/>
    </location>
</feature>
<dbReference type="OrthoDB" id="1714475at2759"/>
<comment type="caution">
    <text evidence="6">The sequence shown here is derived from an EMBL/GenBank/DDBJ whole genome shotgun (WGS) entry which is preliminary data.</text>
</comment>
<keyword evidence="4" id="KW-0175">Coiled coil</keyword>
<dbReference type="EMBL" id="JABXBU010000030">
    <property type="protein sequence ID" value="KAF8784287.1"/>
    <property type="molecule type" value="Genomic_DNA"/>
</dbReference>
<dbReference type="Proteomes" id="UP000807504">
    <property type="component" value="Unassembled WGS sequence"/>
</dbReference>
<keyword evidence="7" id="KW-1185">Reference proteome</keyword>
<evidence type="ECO:0000259" key="5">
    <source>
        <dbReference type="PROSITE" id="PS50089"/>
    </source>
</evidence>
<dbReference type="Pfam" id="PF13639">
    <property type="entry name" value="zf-RING_2"/>
    <property type="match status" value="1"/>
</dbReference>
<keyword evidence="2" id="KW-0862">Zinc</keyword>
<dbReference type="InterPro" id="IPR052639">
    <property type="entry name" value="TRAIP_ubiq-protein_ligase"/>
</dbReference>
<evidence type="ECO:0000256" key="2">
    <source>
        <dbReference type="ARBA" id="ARBA00022833"/>
    </source>
</evidence>
<accession>A0A8T0EZQ8</accession>
<organism evidence="6 7">
    <name type="scientific">Argiope bruennichi</name>
    <name type="common">Wasp spider</name>
    <name type="synonym">Aranea bruennichi</name>
    <dbReference type="NCBI Taxonomy" id="94029"/>
    <lineage>
        <taxon>Eukaryota</taxon>
        <taxon>Metazoa</taxon>
        <taxon>Ecdysozoa</taxon>
        <taxon>Arthropoda</taxon>
        <taxon>Chelicerata</taxon>
        <taxon>Arachnida</taxon>
        <taxon>Araneae</taxon>
        <taxon>Araneomorphae</taxon>
        <taxon>Entelegynae</taxon>
        <taxon>Araneoidea</taxon>
        <taxon>Araneidae</taxon>
        <taxon>Argiope</taxon>
    </lineage>
</organism>
<dbReference type="GO" id="GO:0090734">
    <property type="term" value="C:site of DNA damage"/>
    <property type="evidence" value="ECO:0007669"/>
    <property type="project" value="TreeGrafter"/>
</dbReference>
<dbReference type="GO" id="GO:0061630">
    <property type="term" value="F:ubiquitin protein ligase activity"/>
    <property type="evidence" value="ECO:0007669"/>
    <property type="project" value="TreeGrafter"/>
</dbReference>
<sequence>MQAVCVICHDPFDGAVGIVTTQCGHIFHNSCIEKWLARSGTCPECRNIVFKESLTKLFFNVSFDDKSGNNIERSLDELKKQLHEKDLAIIEKDKKIKKLQAHCALSEKGKENMHQNIMELQNQLNILKRKNQRIVLFEARNQLLLHERNMLQSELEHLNNIKIIVEASSNDTTELLRSMQVHEFSEEGNLAFSRLATYCSVIKRELSSCIEVKNQLQNELTQVKRKMGILQAENEQIKRQLEKQNKTIEDLNSALSERESTGSHSIPIPPCSPTAECRNFDKSVLLCKDSSFSTDIPENKRRKMNIVVVDRHPKAVILGKKITAEAPGSRLTNVHAARRYSSNEDSVSRVGYNGLGGHGCIVIGSGKKKVSFRKKTRY</sequence>
<evidence type="ECO:0000313" key="7">
    <source>
        <dbReference type="Proteomes" id="UP000807504"/>
    </source>
</evidence>